<organism evidence="1 2">
    <name type="scientific">Deinococcus proteolyticus (strain ATCC 35074 / DSM 20540 / JCM 6276 / NBRC 101906 / NCIMB 13154 / VKM Ac-1939 / CCM 2703 / MRP)</name>
    <dbReference type="NCBI Taxonomy" id="693977"/>
    <lineage>
        <taxon>Bacteria</taxon>
        <taxon>Thermotogati</taxon>
        <taxon>Deinococcota</taxon>
        <taxon>Deinococci</taxon>
        <taxon>Deinococcales</taxon>
        <taxon>Deinococcaceae</taxon>
        <taxon>Deinococcus</taxon>
    </lineage>
</organism>
<protein>
    <submittedName>
        <fullName evidence="1">Uncharacterized protein</fullName>
    </submittedName>
</protein>
<name>F0RQN2_DEIPM</name>
<reference evidence="1 2" key="2">
    <citation type="journal article" date="2012" name="Stand. Genomic Sci.">
        <title>Complete genome sequence of the orange-red pigmented, radioresistant Deinococcus proteolyticus type strain (MRP(T)).</title>
        <authorList>
            <person name="Copeland A."/>
            <person name="Zeytun A."/>
            <person name="Yassawong M."/>
            <person name="Nolan M."/>
            <person name="Lucas S."/>
            <person name="Hammon N."/>
            <person name="Deshpande S."/>
            <person name="Cheng J.F."/>
            <person name="Han C."/>
            <person name="Tapia R."/>
            <person name="Goodwin L.A."/>
            <person name="Pitluck S."/>
            <person name="Mavromatis K."/>
            <person name="Liolios K."/>
            <person name="Pagani I."/>
            <person name="Ivanova N."/>
            <person name="Mikhailova N."/>
            <person name="Pati A."/>
            <person name="Chen A."/>
            <person name="Palaniappan K."/>
            <person name="Land M."/>
            <person name="Hauser L."/>
            <person name="Jeffries C.D."/>
            <person name="Brambilla E.M."/>
            <person name="Rohde M."/>
            <person name="Sikorski J."/>
            <person name="Pukall R."/>
            <person name="Goker M."/>
            <person name="Detter J.C."/>
            <person name="Woyke T."/>
            <person name="Bristow J."/>
            <person name="Eisen J.A."/>
            <person name="Markowitz V."/>
            <person name="Hugenholtz P."/>
            <person name="Kyrpides N.C."/>
            <person name="Klenk H.P."/>
            <person name="Lapidus A."/>
        </authorList>
    </citation>
    <scope>NUCLEOTIDE SEQUENCE [LARGE SCALE GENOMIC DNA]</scope>
    <source>
        <strain evidence="2">ATCC 35074 / DSM 20540 / JCM 6276 / NBRC 101906 / NCIMB 13154 / VKM Ac-1939 / CCM 2703 / MRP</strain>
        <plasmid evidence="2">Plasmid pDEIPR02</plasmid>
    </source>
</reference>
<dbReference type="KEGG" id="dpt:Deipr_2474"/>
<evidence type="ECO:0000313" key="1">
    <source>
        <dbReference type="EMBL" id="ADY27591.1"/>
    </source>
</evidence>
<dbReference type="AlphaFoldDB" id="F0RQN2"/>
<geneLocation type="plasmid" evidence="1 2">
    <name>pDEIPR02</name>
</geneLocation>
<proteinExistence type="predicted"/>
<dbReference type="RefSeq" id="WP_013615945.1">
    <property type="nucleotide sequence ID" value="NC_015162.1"/>
</dbReference>
<reference evidence="2" key="1">
    <citation type="submission" date="2011-02" db="EMBL/GenBank/DDBJ databases">
        <title>The complete sequence of plasmid2 of Deinococcus proteolyticus DSM 20540.</title>
        <authorList>
            <consortium name="US DOE Joint Genome Institute (JGI-PGF)"/>
            <person name="Lucas S."/>
            <person name="Copeland A."/>
            <person name="Lapidus A."/>
            <person name="Bruce D."/>
            <person name="Goodwin L."/>
            <person name="Pitluck S."/>
            <person name="Kyrpides N."/>
            <person name="Mavromatis K."/>
            <person name="Pagani I."/>
            <person name="Ivanova N."/>
            <person name="Ovchinnikova G."/>
            <person name="Zeytun A."/>
            <person name="Detter J.C."/>
            <person name="Han C."/>
            <person name="Land M."/>
            <person name="Hauser L."/>
            <person name="Markowitz V."/>
            <person name="Cheng J.-F."/>
            <person name="Hugenholtz P."/>
            <person name="Woyke T."/>
            <person name="Wu D."/>
            <person name="Pukall R."/>
            <person name="Steenblock K."/>
            <person name="Brambilla E."/>
            <person name="Klenk H.-P."/>
            <person name="Eisen J.A."/>
        </authorList>
    </citation>
    <scope>NUCLEOTIDE SEQUENCE [LARGE SCALE GENOMIC DNA]</scope>
    <source>
        <strain evidence="2">ATCC 35074 / DSM 20540 / JCM 6276 / NBRC 101906 / NCIMB 13154 / VKM Ac-1939 / CCM 2703 / MRP</strain>
        <plasmid evidence="2">Plasmid pDEIPR02</plasmid>
    </source>
</reference>
<dbReference type="EMBL" id="CP002538">
    <property type="protein sequence ID" value="ADY27591.1"/>
    <property type="molecule type" value="Genomic_DNA"/>
</dbReference>
<dbReference type="HOGENOM" id="CLU_1977878_0_0_0"/>
<evidence type="ECO:0000313" key="2">
    <source>
        <dbReference type="Proteomes" id="UP000007718"/>
    </source>
</evidence>
<accession>F0RQN2</accession>
<gene>
    <name evidence="1" type="ordered locus">Deipr_2474</name>
</gene>
<sequence length="126" mass="14617">MTAALHLSLPLRFQDAIEVRHGQLIRAFGAAEGTLLLVLEEECRRSGAAAGEWLHISSARWIQQAARLSGGRLPFPRNRLRHHLSALTRKRVIERRYLRRREGFEFRLNREALAKKLEEQRQGDQK</sequence>
<dbReference type="Proteomes" id="UP000007718">
    <property type="component" value="Plasmid pDEIPR02"/>
</dbReference>
<keyword evidence="2" id="KW-1185">Reference proteome</keyword>
<keyword evidence="1" id="KW-0614">Plasmid</keyword>